<dbReference type="Proteomes" id="UP000595140">
    <property type="component" value="Unassembled WGS sequence"/>
</dbReference>
<proteinExistence type="predicted"/>
<evidence type="ECO:0000313" key="1">
    <source>
        <dbReference type="EMBL" id="VFR01049.1"/>
    </source>
</evidence>
<organism evidence="1 2">
    <name type="scientific">Cuscuta campestris</name>
    <dbReference type="NCBI Taxonomy" id="132261"/>
    <lineage>
        <taxon>Eukaryota</taxon>
        <taxon>Viridiplantae</taxon>
        <taxon>Streptophyta</taxon>
        <taxon>Embryophyta</taxon>
        <taxon>Tracheophyta</taxon>
        <taxon>Spermatophyta</taxon>
        <taxon>Magnoliopsida</taxon>
        <taxon>eudicotyledons</taxon>
        <taxon>Gunneridae</taxon>
        <taxon>Pentapetalae</taxon>
        <taxon>asterids</taxon>
        <taxon>lamiids</taxon>
        <taxon>Solanales</taxon>
        <taxon>Convolvulaceae</taxon>
        <taxon>Cuscuteae</taxon>
        <taxon>Cuscuta</taxon>
        <taxon>Cuscuta subgen. Grammica</taxon>
        <taxon>Cuscuta sect. Cleistogrammica</taxon>
    </lineage>
</organism>
<name>A0A484NL07_9ASTE</name>
<evidence type="ECO:0000313" key="2">
    <source>
        <dbReference type="Proteomes" id="UP000595140"/>
    </source>
</evidence>
<dbReference type="EMBL" id="OOIL02006718">
    <property type="protein sequence ID" value="VFR01049.1"/>
    <property type="molecule type" value="Genomic_DNA"/>
</dbReference>
<protein>
    <submittedName>
        <fullName evidence="1">Uncharacterized protein</fullName>
    </submittedName>
</protein>
<dbReference type="AlphaFoldDB" id="A0A484NL07"/>
<reference evidence="1 2" key="1">
    <citation type="submission" date="2018-04" db="EMBL/GenBank/DDBJ databases">
        <authorList>
            <person name="Vogel A."/>
        </authorList>
    </citation>
    <scope>NUCLEOTIDE SEQUENCE [LARGE SCALE GENOMIC DNA]</scope>
</reference>
<keyword evidence="2" id="KW-1185">Reference proteome</keyword>
<gene>
    <name evidence="1" type="ORF">CCAM_LOCUS42824</name>
</gene>
<sequence>MFVFLSRNYVLSNCTQRKQFLWVNYLGNLQIPGSFKVEKVSQHIKKISLNAAVEFESLPVLVRVLLGITGPNSTHHRQYVRAHKELWLIKLHLFSVTDKELIQRTLCSHKRDIDSENNLEQCIVWLLLY</sequence>
<accession>A0A484NL07</accession>